<reference evidence="3" key="1">
    <citation type="submission" date="2022-12" db="EMBL/GenBank/DDBJ databases">
        <title>Draft genome assemblies for two species of Escallonia (Escalloniales).</title>
        <authorList>
            <person name="Chanderbali A."/>
            <person name="Dervinis C."/>
            <person name="Anghel I."/>
            <person name="Soltis D."/>
            <person name="Soltis P."/>
            <person name="Zapata F."/>
        </authorList>
    </citation>
    <scope>NUCLEOTIDE SEQUENCE</scope>
    <source>
        <strain evidence="3">UCBG64.0493</strain>
        <tissue evidence="3">Leaf</tissue>
    </source>
</reference>
<accession>A0AA89ANY9</accession>
<keyword evidence="1" id="KW-0808">Transferase</keyword>
<dbReference type="AlphaFoldDB" id="A0AA89ANY9"/>
<protein>
    <submittedName>
        <fullName evidence="3">Uncharacterized protein</fullName>
    </submittedName>
</protein>
<dbReference type="GO" id="GO:0016301">
    <property type="term" value="F:kinase activity"/>
    <property type="evidence" value="ECO:0007669"/>
    <property type="project" value="UniProtKB-KW"/>
</dbReference>
<evidence type="ECO:0000313" key="3">
    <source>
        <dbReference type="EMBL" id="KAK3011384.1"/>
    </source>
</evidence>
<evidence type="ECO:0000313" key="4">
    <source>
        <dbReference type="Proteomes" id="UP001188597"/>
    </source>
</evidence>
<gene>
    <name evidence="3" type="ORF">RJ639_012454</name>
</gene>
<evidence type="ECO:0000256" key="1">
    <source>
        <dbReference type="ARBA" id="ARBA00022679"/>
    </source>
</evidence>
<organism evidence="3 4">
    <name type="scientific">Escallonia herrerae</name>
    <dbReference type="NCBI Taxonomy" id="1293975"/>
    <lineage>
        <taxon>Eukaryota</taxon>
        <taxon>Viridiplantae</taxon>
        <taxon>Streptophyta</taxon>
        <taxon>Embryophyta</taxon>
        <taxon>Tracheophyta</taxon>
        <taxon>Spermatophyta</taxon>
        <taxon>Magnoliopsida</taxon>
        <taxon>eudicotyledons</taxon>
        <taxon>Gunneridae</taxon>
        <taxon>Pentapetalae</taxon>
        <taxon>asterids</taxon>
        <taxon>campanulids</taxon>
        <taxon>Escalloniales</taxon>
        <taxon>Escalloniaceae</taxon>
        <taxon>Escallonia</taxon>
    </lineage>
</organism>
<dbReference type="EMBL" id="JAVXUP010001459">
    <property type="protein sequence ID" value="KAK3011384.1"/>
    <property type="molecule type" value="Genomic_DNA"/>
</dbReference>
<name>A0AA89ANY9_9ASTE</name>
<keyword evidence="4" id="KW-1185">Reference proteome</keyword>
<evidence type="ECO:0000256" key="2">
    <source>
        <dbReference type="ARBA" id="ARBA00022777"/>
    </source>
</evidence>
<dbReference type="PANTHER" id="PTHR10584:SF166">
    <property type="entry name" value="RIBOKINASE"/>
    <property type="match status" value="1"/>
</dbReference>
<keyword evidence="2" id="KW-0418">Kinase</keyword>
<comment type="caution">
    <text evidence="3">The sequence shown here is derived from an EMBL/GenBank/DDBJ whole genome shotgun (WGS) entry which is preliminary data.</text>
</comment>
<dbReference type="Gene3D" id="3.40.1190.20">
    <property type="match status" value="2"/>
</dbReference>
<dbReference type="SUPFAM" id="SSF53613">
    <property type="entry name" value="Ribokinase-like"/>
    <property type="match status" value="2"/>
</dbReference>
<dbReference type="PANTHER" id="PTHR10584">
    <property type="entry name" value="SUGAR KINASE"/>
    <property type="match status" value="1"/>
</dbReference>
<dbReference type="Proteomes" id="UP001188597">
    <property type="component" value="Unassembled WGS sequence"/>
</dbReference>
<dbReference type="InterPro" id="IPR029056">
    <property type="entry name" value="Ribokinase-like"/>
</dbReference>
<proteinExistence type="predicted"/>
<sequence length="227" mass="24928">MKPIVRREKLSSIDPKFDLKILFIIEQKLMTVTKFKINLSNFKTIRPGFPRALKRWVRVDFLTTVLAAPTGHAVVMLQSNGQNSIVIVGGANISCWPETPSDGYLDVVRNAGIVLLQREIPDAVNIQAAKVGEDARGKLIAEALEGGGVRVDFLSTVPAAPTGHAVGMLQSDVQNSSWGCQHILLAWKLPDGDLEAVRNAVIVLLQREIPDVVNIQVARVMPFRFLC</sequence>